<accession>A0A2M8ERU7</accession>
<name>A0A2M8ERU7_9BACT</name>
<gene>
    <name evidence="1" type="ORF">CO056_00120</name>
</gene>
<reference evidence="2" key="1">
    <citation type="submission" date="2017-09" db="EMBL/GenBank/DDBJ databases">
        <title>Depth-based differentiation of microbial function through sediment-hosted aquifers and enrichment of novel symbionts in the deep terrestrial subsurface.</title>
        <authorList>
            <person name="Probst A.J."/>
            <person name="Ladd B."/>
            <person name="Jarett J.K."/>
            <person name="Geller-Mcgrath D.E."/>
            <person name="Sieber C.M.K."/>
            <person name="Emerson J.B."/>
            <person name="Anantharaman K."/>
            <person name="Thomas B.C."/>
            <person name="Malmstrom R."/>
            <person name="Stieglmeier M."/>
            <person name="Klingl A."/>
            <person name="Woyke T."/>
            <person name="Ryan C.M."/>
            <person name="Banfield J.F."/>
        </authorList>
    </citation>
    <scope>NUCLEOTIDE SEQUENCE [LARGE SCALE GENOMIC DNA]</scope>
</reference>
<dbReference type="EMBL" id="PFSH01000003">
    <property type="protein sequence ID" value="PJC25447.1"/>
    <property type="molecule type" value="Genomic_DNA"/>
</dbReference>
<protein>
    <submittedName>
        <fullName evidence="1">Uncharacterized protein</fullName>
    </submittedName>
</protein>
<comment type="caution">
    <text evidence="1">The sequence shown here is derived from an EMBL/GenBank/DDBJ whole genome shotgun (WGS) entry which is preliminary data.</text>
</comment>
<dbReference type="Proteomes" id="UP000230228">
    <property type="component" value="Unassembled WGS sequence"/>
</dbReference>
<proteinExistence type="predicted"/>
<organism evidence="1 2">
    <name type="scientific">Candidatus Tagabacteria bacterium CG_4_9_14_0_2_um_filter_41_11</name>
    <dbReference type="NCBI Taxonomy" id="1975019"/>
    <lineage>
        <taxon>Bacteria</taxon>
        <taxon>Candidatus Tagaibacteriota</taxon>
    </lineage>
</organism>
<sequence>MNSERPKENAWEDIYGETEIEFGPDNEVKITERKSGEVTERKEEPPKSAYWQLNEFERRRVNAELKKFEDSKEAKILSIDDFNEVMEKKREELAKNILALKEENKK</sequence>
<dbReference type="AlphaFoldDB" id="A0A2M8ERU7"/>
<evidence type="ECO:0000313" key="2">
    <source>
        <dbReference type="Proteomes" id="UP000230228"/>
    </source>
</evidence>
<evidence type="ECO:0000313" key="1">
    <source>
        <dbReference type="EMBL" id="PJC25447.1"/>
    </source>
</evidence>